<dbReference type="InterPro" id="IPR003347">
    <property type="entry name" value="JmjC_dom"/>
</dbReference>
<proteinExistence type="predicted"/>
<evidence type="ECO:0000313" key="3">
    <source>
        <dbReference type="Proteomes" id="UP001207742"/>
    </source>
</evidence>
<name>A0ABT3ILK7_9BACT</name>
<dbReference type="RefSeq" id="WP_264730405.1">
    <property type="nucleotide sequence ID" value="NZ_JAPDNR010000001.1"/>
</dbReference>
<dbReference type="Proteomes" id="UP001207742">
    <property type="component" value="Unassembled WGS sequence"/>
</dbReference>
<dbReference type="SUPFAM" id="SSF51197">
    <property type="entry name" value="Clavaminate synthase-like"/>
    <property type="match status" value="1"/>
</dbReference>
<comment type="caution">
    <text evidence="2">The sequence shown here is derived from an EMBL/GenBank/DDBJ whole genome shotgun (WGS) entry which is preliminary data.</text>
</comment>
<accession>A0ABT3ILK7</accession>
<organism evidence="2 3">
    <name type="scientific">Chitinophaga nivalis</name>
    <dbReference type="NCBI Taxonomy" id="2991709"/>
    <lineage>
        <taxon>Bacteria</taxon>
        <taxon>Pseudomonadati</taxon>
        <taxon>Bacteroidota</taxon>
        <taxon>Chitinophagia</taxon>
        <taxon>Chitinophagales</taxon>
        <taxon>Chitinophagaceae</taxon>
        <taxon>Chitinophaga</taxon>
    </lineage>
</organism>
<reference evidence="2 3" key="1">
    <citation type="submission" date="2022-10" db="EMBL/GenBank/DDBJ databases">
        <title>Chitinophaga nivalis PC15 sp. nov., isolated from Pyeongchang county, South Korea.</title>
        <authorList>
            <person name="Trinh H.N."/>
        </authorList>
    </citation>
    <scope>NUCLEOTIDE SEQUENCE [LARGE SCALE GENOMIC DNA]</scope>
    <source>
        <strain evidence="2 3">PC14</strain>
    </source>
</reference>
<evidence type="ECO:0000313" key="2">
    <source>
        <dbReference type="EMBL" id="MCW3484629.1"/>
    </source>
</evidence>
<protein>
    <recommendedName>
        <fullName evidence="1">JmjC domain-containing protein</fullName>
    </recommendedName>
</protein>
<sequence length="426" mass="49364">METLTSTTLKPFSARWWDHFLEATANQTRTTVLKDCISREETALFREYILQIIRELAALRTNRFGYRVFIEGKQLDFHDMKKVYDTPPLEGETLEDWVTRLYGEKKFGMIINLGEKFNLSLSQSIALKVAPLFEKIGFPRDGVNFTLFVGNYDKTPLGIHQDPTGQNVIHFHLGPGGKTMYTWGPKEFPALLRDNKWKREDLDLLIPYSEEFSFEEGDMYFMPEGEYHIGKQTGLSLAITFWQYNHTKEKLIKKLEDAIHTQFVQKSEVVLTPDRNDLDDTSGLDDSLSILTIPDELAKLNYIDLLREAYRDVRYSIHSNGGYRTSAFGKKEKIAFEPEDVIELEQPFKILYKESLDKEKLHVYVRGVKLELNNFENIKQLVDVLNEGEPKTVSELLTILPEDWDAQIGLYILGLIHERHGIRKAN</sequence>
<dbReference type="PROSITE" id="PS51184">
    <property type="entry name" value="JMJC"/>
    <property type="match status" value="1"/>
</dbReference>
<feature type="domain" description="JmjC" evidence="1">
    <location>
        <begin position="118"/>
        <end position="258"/>
    </location>
</feature>
<keyword evidence="3" id="KW-1185">Reference proteome</keyword>
<gene>
    <name evidence="2" type="ORF">OL497_12030</name>
</gene>
<dbReference type="EMBL" id="JAPDNS010000001">
    <property type="protein sequence ID" value="MCW3484629.1"/>
    <property type="molecule type" value="Genomic_DNA"/>
</dbReference>
<evidence type="ECO:0000259" key="1">
    <source>
        <dbReference type="PROSITE" id="PS51184"/>
    </source>
</evidence>
<dbReference type="Gene3D" id="2.60.120.650">
    <property type="entry name" value="Cupin"/>
    <property type="match status" value="1"/>
</dbReference>